<keyword evidence="6" id="KW-0479">Metal-binding</keyword>
<name>D6YVJ0_WADCW</name>
<dbReference type="PROSITE" id="PS50972">
    <property type="entry name" value="PTERIN_BINDING"/>
    <property type="match status" value="1"/>
</dbReference>
<dbReference type="EMBL" id="CP001928">
    <property type="protein sequence ID" value="ADI38151.1"/>
    <property type="molecule type" value="Genomic_DNA"/>
</dbReference>
<evidence type="ECO:0000256" key="6">
    <source>
        <dbReference type="ARBA" id="ARBA00022723"/>
    </source>
</evidence>
<feature type="domain" description="Pterin-binding" evidence="9">
    <location>
        <begin position="6"/>
        <end position="261"/>
    </location>
</feature>
<gene>
    <name evidence="10" type="primary">folP</name>
    <name evidence="10" type="ordered locus">wcw_0784</name>
</gene>
<evidence type="ECO:0000256" key="4">
    <source>
        <dbReference type="ARBA" id="ARBA00012458"/>
    </source>
</evidence>
<accession>D6YVJ0</accession>
<dbReference type="InterPro" id="IPR011005">
    <property type="entry name" value="Dihydropteroate_synth-like_sf"/>
</dbReference>
<evidence type="ECO:0000256" key="1">
    <source>
        <dbReference type="ARBA" id="ARBA00000012"/>
    </source>
</evidence>
<evidence type="ECO:0000256" key="5">
    <source>
        <dbReference type="ARBA" id="ARBA00022679"/>
    </source>
</evidence>
<dbReference type="GO" id="GO:0046872">
    <property type="term" value="F:metal ion binding"/>
    <property type="evidence" value="ECO:0007669"/>
    <property type="project" value="UniProtKB-KW"/>
</dbReference>
<keyword evidence="11" id="KW-1185">Reference proteome</keyword>
<proteinExistence type="predicted"/>
<evidence type="ECO:0000256" key="8">
    <source>
        <dbReference type="ARBA" id="ARBA00022909"/>
    </source>
</evidence>
<keyword evidence="8" id="KW-0289">Folate biosynthesis</keyword>
<dbReference type="NCBIfam" id="TIGR01496">
    <property type="entry name" value="DHPS"/>
    <property type="match status" value="1"/>
</dbReference>
<dbReference type="PANTHER" id="PTHR20941">
    <property type="entry name" value="FOLATE SYNTHESIS PROTEINS"/>
    <property type="match status" value="1"/>
</dbReference>
<dbReference type="AlphaFoldDB" id="D6YVJ0"/>
<dbReference type="STRING" id="716544.wcw_0784"/>
<dbReference type="GO" id="GO:0046656">
    <property type="term" value="P:folic acid biosynthetic process"/>
    <property type="evidence" value="ECO:0007669"/>
    <property type="project" value="UniProtKB-KW"/>
</dbReference>
<dbReference type="InterPro" id="IPR000489">
    <property type="entry name" value="Pterin-binding_dom"/>
</dbReference>
<comment type="pathway">
    <text evidence="3">Cofactor biosynthesis; tetrahydrofolate biosynthesis; 7,8-dihydrofolate from 2-amino-4-hydroxy-6-hydroxymethyl-7,8-dihydropteridine diphosphate and 4-aminobenzoate: step 1/2.</text>
</comment>
<dbReference type="GO" id="GO:0005829">
    <property type="term" value="C:cytosol"/>
    <property type="evidence" value="ECO:0007669"/>
    <property type="project" value="TreeGrafter"/>
</dbReference>
<organism evidence="10 11">
    <name type="scientific">Waddlia chondrophila (strain ATCC VR-1470 / WSU 86-1044)</name>
    <dbReference type="NCBI Taxonomy" id="716544"/>
    <lineage>
        <taxon>Bacteria</taxon>
        <taxon>Pseudomonadati</taxon>
        <taxon>Chlamydiota</taxon>
        <taxon>Chlamydiia</taxon>
        <taxon>Parachlamydiales</taxon>
        <taxon>Waddliaceae</taxon>
        <taxon>Waddlia</taxon>
    </lineage>
</organism>
<protein>
    <recommendedName>
        <fullName evidence="4">dihydropteroate synthase</fullName>
        <ecNumber evidence="4">2.5.1.15</ecNumber>
    </recommendedName>
</protein>
<dbReference type="GO" id="GO:0004156">
    <property type="term" value="F:dihydropteroate synthase activity"/>
    <property type="evidence" value="ECO:0007669"/>
    <property type="project" value="UniProtKB-EC"/>
</dbReference>
<dbReference type="CDD" id="cd00739">
    <property type="entry name" value="DHPS"/>
    <property type="match status" value="1"/>
</dbReference>
<evidence type="ECO:0000313" key="10">
    <source>
        <dbReference type="EMBL" id="ADI38151.1"/>
    </source>
</evidence>
<evidence type="ECO:0000313" key="11">
    <source>
        <dbReference type="Proteomes" id="UP000001505"/>
    </source>
</evidence>
<dbReference type="HOGENOM" id="CLU_008023_0_2_0"/>
<comment type="catalytic activity">
    <reaction evidence="1">
        <text>(7,8-dihydropterin-6-yl)methyl diphosphate + 4-aminobenzoate = 7,8-dihydropteroate + diphosphate</text>
        <dbReference type="Rhea" id="RHEA:19949"/>
        <dbReference type="ChEBI" id="CHEBI:17836"/>
        <dbReference type="ChEBI" id="CHEBI:17839"/>
        <dbReference type="ChEBI" id="CHEBI:33019"/>
        <dbReference type="ChEBI" id="CHEBI:72950"/>
        <dbReference type="EC" id="2.5.1.15"/>
    </reaction>
</comment>
<dbReference type="InterPro" id="IPR045031">
    <property type="entry name" value="DHP_synth-like"/>
</dbReference>
<keyword evidence="7" id="KW-0460">Magnesium</keyword>
<dbReference type="Proteomes" id="UP000001505">
    <property type="component" value="Chromosome"/>
</dbReference>
<dbReference type="Gene3D" id="3.20.20.20">
    <property type="entry name" value="Dihydropteroate synthase-like"/>
    <property type="match status" value="1"/>
</dbReference>
<dbReference type="RefSeq" id="WP_013181869.1">
    <property type="nucleotide sequence ID" value="NC_014225.1"/>
</dbReference>
<evidence type="ECO:0000256" key="7">
    <source>
        <dbReference type="ARBA" id="ARBA00022842"/>
    </source>
</evidence>
<keyword evidence="5 10" id="KW-0808">Transferase</keyword>
<dbReference type="eggNOG" id="COG0294">
    <property type="taxonomic scope" value="Bacteria"/>
</dbReference>
<evidence type="ECO:0000256" key="3">
    <source>
        <dbReference type="ARBA" id="ARBA00004763"/>
    </source>
</evidence>
<dbReference type="SUPFAM" id="SSF51717">
    <property type="entry name" value="Dihydropteroate synthetase-like"/>
    <property type="match status" value="1"/>
</dbReference>
<comment type="cofactor">
    <cofactor evidence="2">
        <name>Mg(2+)</name>
        <dbReference type="ChEBI" id="CHEBI:18420"/>
    </cofactor>
</comment>
<dbReference type="KEGG" id="wch:wcw_0784"/>
<reference evidence="10 11" key="1">
    <citation type="journal article" date="2010" name="PLoS ONE">
        <title>The Waddlia genome: a window into chlamydial biology.</title>
        <authorList>
            <person name="Bertelli C."/>
            <person name="Collyn F."/>
            <person name="Croxatto A."/>
            <person name="Ruckert C."/>
            <person name="Polkinghorne A."/>
            <person name="Kebbi-Beghdadi C."/>
            <person name="Goesmann A."/>
            <person name="Vaughan L."/>
            <person name="Greub G."/>
        </authorList>
    </citation>
    <scope>NUCLEOTIDE SEQUENCE [LARGE SCALE GENOMIC DNA]</scope>
    <source>
        <strain evidence="11">ATCC VR-1470 / WSU 86-1044</strain>
    </source>
</reference>
<dbReference type="EC" id="2.5.1.15" evidence="4"/>
<evidence type="ECO:0000259" key="9">
    <source>
        <dbReference type="PROSITE" id="PS50972"/>
    </source>
</evidence>
<dbReference type="PROSITE" id="PS00793">
    <property type="entry name" value="DHPS_2"/>
    <property type="match status" value="1"/>
</dbReference>
<dbReference type="Pfam" id="PF00809">
    <property type="entry name" value="Pterin_bind"/>
    <property type="match status" value="1"/>
</dbReference>
<dbReference type="InterPro" id="IPR006390">
    <property type="entry name" value="DHP_synth_dom"/>
</dbReference>
<evidence type="ECO:0000256" key="2">
    <source>
        <dbReference type="ARBA" id="ARBA00001946"/>
    </source>
</evidence>
<dbReference type="GO" id="GO:0046654">
    <property type="term" value="P:tetrahydrofolate biosynthetic process"/>
    <property type="evidence" value="ECO:0007669"/>
    <property type="project" value="TreeGrafter"/>
</dbReference>
<dbReference type="PANTHER" id="PTHR20941:SF1">
    <property type="entry name" value="FOLIC ACID SYNTHESIS PROTEIN FOL1"/>
    <property type="match status" value="1"/>
</dbReference>
<sequence>MAILKTQIMGVLNATPDSFYSQSRCFRNDLAIARGLELFQKGADIIDIGGESTRPYADPVSEEEELERVVPVIKALKKQLTIPLSIDTMKAKVAKAALDAGASIINDVSGLQDPEMIAMAADTGARICVMHMQGTPKTMQANPIYPKGIIKELLFWFEDKLKALQKAGIKENNIIIDPGIGFGKTVEDNYQILHNLQKFKELGFPVLLGLSRKSFMGKVLNKPPEDLLAPTIALGALAMKENIDILRVHDVEEHRSTAVIMEKFLSCSEMKGRHINA</sequence>